<keyword evidence="3" id="KW-1185">Reference proteome</keyword>
<feature type="compositionally biased region" description="Polar residues" evidence="1">
    <location>
        <begin position="691"/>
        <end position="717"/>
    </location>
</feature>
<organism evidence="2 3">
    <name type="scientific">Dendrothele bispora (strain CBS 962.96)</name>
    <dbReference type="NCBI Taxonomy" id="1314807"/>
    <lineage>
        <taxon>Eukaryota</taxon>
        <taxon>Fungi</taxon>
        <taxon>Dikarya</taxon>
        <taxon>Basidiomycota</taxon>
        <taxon>Agaricomycotina</taxon>
        <taxon>Agaricomycetes</taxon>
        <taxon>Agaricomycetidae</taxon>
        <taxon>Agaricales</taxon>
        <taxon>Agaricales incertae sedis</taxon>
        <taxon>Dendrothele</taxon>
    </lineage>
</organism>
<evidence type="ECO:0000256" key="1">
    <source>
        <dbReference type="SAM" id="MobiDB-lite"/>
    </source>
</evidence>
<dbReference type="OrthoDB" id="5552562at2759"/>
<feature type="region of interest" description="Disordered" evidence="1">
    <location>
        <begin position="447"/>
        <end position="786"/>
    </location>
</feature>
<sequence length="888" mass="100818">MATQTTTETITQQDQPHSSSTPSPDPNHNSGFSTYTPSGYWRRDNQPRQHSESPPRSTFQGEGRTLRSSSAPPEEPKRPSSATGHEGFDTPDAPRIPFAYLPIPEPTRPRIRPHSNYGSEPRNYHSLAEEIRLSSNARRDEPAPIFQGRNPVPESVYGEVPDQGMLTNTMSDPRSPYEHRTPIIVNPDISLRSSEELPSNIAQERSSNTYPRDSNSPRSPHASRFSPGGSIRILGPLRPEDQVTIPSYPNEGNVASSFPYQRSPGYQTQYEEVMGSALGQTQTTPNTPSSHPKRYTTPREALEDVGRQCLAFGRRLGIPGIETMELEDHVRAIRALAEAREIDLPIWVASQLRETELNREINRLYSIVRQPDLTLIVPEDPNLPDPWNLTTKPMPSPMNMGWSWQQLEQQRAFEREREKWREELGMEVRHQAQLMLEQRRRLEEAGREEEELLRDPESIPRPVNPTPRSSTIYPSSSPTSNRTRPEVRIVEPVDEEPIARRWMKNTGQSSKCSGGCGHDPVRECETNRQPSEGVERTEVRDTPPHQTPSQPSLKPGDLRSSGYKYTPFPKARKRLREILEDVEGERMETGNQYAGPESSSRDHETSTSEELLYETPVQPTAHPSRPHSQYSDYVSPGLNSGRNDNSTKPSNFDSPTPTTSTRNSYWKQRNSEQEDTERIRNWENGGRRSRGSNTSQYYSKSATTPQTPFSTTLSGEQTFRLPPEDPSPPPPPPPNDPPRGPPPSPTPPPTPTNEFEAPRVTVTTNTPSLTDRLRSRDEDKSTRDAITRESKLEIRKPNTFDGSNRELWRPFLSDCYRMFSAKPTIYSTEQSRVTYASSWFTGAAARYYQNQVEQEMENGLWIPSLHEWSIFCREFSRLFGLHDEVLHA</sequence>
<feature type="compositionally biased region" description="Polar residues" evidence="1">
    <location>
        <begin position="54"/>
        <end position="71"/>
    </location>
</feature>
<dbReference type="Proteomes" id="UP000297245">
    <property type="component" value="Unassembled WGS sequence"/>
</dbReference>
<feature type="compositionally biased region" description="Pro residues" evidence="1">
    <location>
        <begin position="724"/>
        <end position="751"/>
    </location>
</feature>
<dbReference type="EMBL" id="ML179088">
    <property type="protein sequence ID" value="THV01544.1"/>
    <property type="molecule type" value="Genomic_DNA"/>
</dbReference>
<accession>A0A4S8MHB5</accession>
<feature type="compositionally biased region" description="Low complexity" evidence="1">
    <location>
        <begin position="1"/>
        <end position="15"/>
    </location>
</feature>
<feature type="compositionally biased region" description="Polar residues" evidence="1">
    <location>
        <begin position="16"/>
        <end position="37"/>
    </location>
</feature>
<feature type="compositionally biased region" description="Basic and acidic residues" evidence="1">
    <location>
        <begin position="669"/>
        <end position="681"/>
    </location>
</feature>
<reference evidence="2 3" key="1">
    <citation type="journal article" date="2019" name="Nat. Ecol. Evol.">
        <title>Megaphylogeny resolves global patterns of mushroom evolution.</title>
        <authorList>
            <person name="Varga T."/>
            <person name="Krizsan K."/>
            <person name="Foldi C."/>
            <person name="Dima B."/>
            <person name="Sanchez-Garcia M."/>
            <person name="Sanchez-Ramirez S."/>
            <person name="Szollosi G.J."/>
            <person name="Szarkandi J.G."/>
            <person name="Papp V."/>
            <person name="Albert L."/>
            <person name="Andreopoulos W."/>
            <person name="Angelini C."/>
            <person name="Antonin V."/>
            <person name="Barry K.W."/>
            <person name="Bougher N.L."/>
            <person name="Buchanan P."/>
            <person name="Buyck B."/>
            <person name="Bense V."/>
            <person name="Catcheside P."/>
            <person name="Chovatia M."/>
            <person name="Cooper J."/>
            <person name="Damon W."/>
            <person name="Desjardin D."/>
            <person name="Finy P."/>
            <person name="Geml J."/>
            <person name="Haridas S."/>
            <person name="Hughes K."/>
            <person name="Justo A."/>
            <person name="Karasinski D."/>
            <person name="Kautmanova I."/>
            <person name="Kiss B."/>
            <person name="Kocsube S."/>
            <person name="Kotiranta H."/>
            <person name="LaButti K.M."/>
            <person name="Lechner B.E."/>
            <person name="Liimatainen K."/>
            <person name="Lipzen A."/>
            <person name="Lukacs Z."/>
            <person name="Mihaltcheva S."/>
            <person name="Morgado L.N."/>
            <person name="Niskanen T."/>
            <person name="Noordeloos M.E."/>
            <person name="Ohm R.A."/>
            <person name="Ortiz-Santana B."/>
            <person name="Ovrebo C."/>
            <person name="Racz N."/>
            <person name="Riley R."/>
            <person name="Savchenko A."/>
            <person name="Shiryaev A."/>
            <person name="Soop K."/>
            <person name="Spirin V."/>
            <person name="Szebenyi C."/>
            <person name="Tomsovsky M."/>
            <person name="Tulloss R.E."/>
            <person name="Uehling J."/>
            <person name="Grigoriev I.V."/>
            <person name="Vagvolgyi C."/>
            <person name="Papp T."/>
            <person name="Martin F.M."/>
            <person name="Miettinen O."/>
            <person name="Hibbett D.S."/>
            <person name="Nagy L.G."/>
        </authorList>
    </citation>
    <scope>NUCLEOTIDE SEQUENCE [LARGE SCALE GENOMIC DNA]</scope>
    <source>
        <strain evidence="2 3">CBS 962.96</strain>
    </source>
</reference>
<protein>
    <submittedName>
        <fullName evidence="2">Uncharacterized protein</fullName>
    </submittedName>
</protein>
<feature type="compositionally biased region" description="Low complexity" evidence="1">
    <location>
        <begin position="466"/>
        <end position="482"/>
    </location>
</feature>
<feature type="compositionally biased region" description="Polar residues" evidence="1">
    <location>
        <begin position="626"/>
        <end position="668"/>
    </location>
</feature>
<feature type="region of interest" description="Disordered" evidence="1">
    <location>
        <begin position="1"/>
        <end position="155"/>
    </location>
</feature>
<feature type="compositionally biased region" description="Basic and acidic residues" evidence="1">
    <location>
        <begin position="127"/>
        <end position="142"/>
    </location>
</feature>
<feature type="region of interest" description="Disordered" evidence="1">
    <location>
        <begin position="168"/>
        <end position="235"/>
    </location>
</feature>
<feature type="compositionally biased region" description="Basic and acidic residues" evidence="1">
    <location>
        <begin position="41"/>
        <end position="53"/>
    </location>
</feature>
<feature type="compositionally biased region" description="Basic and acidic residues" evidence="1">
    <location>
        <begin position="576"/>
        <end position="588"/>
    </location>
</feature>
<name>A0A4S8MHB5_DENBC</name>
<proteinExistence type="predicted"/>
<feature type="compositionally biased region" description="Basic and acidic residues" evidence="1">
    <location>
        <begin position="533"/>
        <end position="543"/>
    </location>
</feature>
<feature type="compositionally biased region" description="Basic and acidic residues" evidence="1">
    <location>
        <begin position="771"/>
        <end position="786"/>
    </location>
</feature>
<gene>
    <name evidence="2" type="ORF">K435DRAFT_793263</name>
</gene>
<feature type="compositionally biased region" description="Polar residues" evidence="1">
    <location>
        <begin position="196"/>
        <end position="218"/>
    </location>
</feature>
<evidence type="ECO:0000313" key="2">
    <source>
        <dbReference type="EMBL" id="THV01544.1"/>
    </source>
</evidence>
<dbReference type="AlphaFoldDB" id="A0A4S8MHB5"/>
<evidence type="ECO:0000313" key="3">
    <source>
        <dbReference type="Proteomes" id="UP000297245"/>
    </source>
</evidence>